<dbReference type="EMBL" id="CP121694">
    <property type="protein sequence ID" value="WRO21014.1"/>
    <property type="molecule type" value="Genomic_DNA"/>
</dbReference>
<dbReference type="InterPro" id="IPR050639">
    <property type="entry name" value="SSR_resolvase"/>
</dbReference>
<evidence type="ECO:0000259" key="2">
    <source>
        <dbReference type="PROSITE" id="PS51737"/>
    </source>
</evidence>
<dbReference type="Pfam" id="PF00239">
    <property type="entry name" value="Resolvase"/>
    <property type="match status" value="1"/>
</dbReference>
<dbReference type="SUPFAM" id="SSF53041">
    <property type="entry name" value="Resolvase-like"/>
    <property type="match status" value="1"/>
</dbReference>
<protein>
    <submittedName>
        <fullName evidence="3">Recombinase family protein</fullName>
    </submittedName>
</protein>
<proteinExistence type="predicted"/>
<dbReference type="Gene3D" id="3.90.1750.20">
    <property type="entry name" value="Putative Large Serine Recombinase, Chain B, Domain 2"/>
    <property type="match status" value="1"/>
</dbReference>
<dbReference type="InterPro" id="IPR036162">
    <property type="entry name" value="Resolvase-like_N_sf"/>
</dbReference>
<dbReference type="SMART" id="SM00857">
    <property type="entry name" value="Resolvase"/>
    <property type="match status" value="1"/>
</dbReference>
<dbReference type="Pfam" id="PF13408">
    <property type="entry name" value="Zn_ribbon_recom"/>
    <property type="match status" value="1"/>
</dbReference>
<dbReference type="PANTHER" id="PTHR30461:SF23">
    <property type="entry name" value="DNA RECOMBINASE-RELATED"/>
    <property type="match status" value="1"/>
</dbReference>
<dbReference type="PROSITE" id="PS51736">
    <property type="entry name" value="RECOMBINASES_3"/>
    <property type="match status" value="1"/>
</dbReference>
<dbReference type="RefSeq" id="WP_366923887.1">
    <property type="nucleotide sequence ID" value="NZ_CP121694.1"/>
</dbReference>
<evidence type="ECO:0000313" key="4">
    <source>
        <dbReference type="Proteomes" id="UP001329915"/>
    </source>
</evidence>
<feature type="domain" description="Recombinase" evidence="2">
    <location>
        <begin position="175"/>
        <end position="300"/>
    </location>
</feature>
<dbReference type="PANTHER" id="PTHR30461">
    <property type="entry name" value="DNA-INVERTASE FROM LAMBDOID PROPHAGE"/>
    <property type="match status" value="1"/>
</dbReference>
<dbReference type="Pfam" id="PF07508">
    <property type="entry name" value="Recombinase"/>
    <property type="match status" value="1"/>
</dbReference>
<reference evidence="3 4" key="1">
    <citation type="submission" date="2023-04" db="EMBL/GenBank/DDBJ databases">
        <authorList>
            <person name="Hsu D."/>
        </authorList>
    </citation>
    <scope>NUCLEOTIDE SEQUENCE [LARGE SCALE GENOMIC DNA]</scope>
    <source>
        <strain evidence="3 4">MK1</strain>
    </source>
</reference>
<evidence type="ECO:0000313" key="3">
    <source>
        <dbReference type="EMBL" id="WRO21014.1"/>
    </source>
</evidence>
<keyword evidence="4" id="KW-1185">Reference proteome</keyword>
<dbReference type="InterPro" id="IPR006119">
    <property type="entry name" value="Resolv_N"/>
</dbReference>
<dbReference type="Proteomes" id="UP001329915">
    <property type="component" value="Chromosome"/>
</dbReference>
<name>A0AAU0ULG1_9FIRM</name>
<dbReference type="InterPro" id="IPR011109">
    <property type="entry name" value="DNA_bind_recombinase_dom"/>
</dbReference>
<dbReference type="PROSITE" id="PS51737">
    <property type="entry name" value="RECOMBINASE_DNA_BIND"/>
    <property type="match status" value="1"/>
</dbReference>
<dbReference type="Gene3D" id="3.40.50.1390">
    <property type="entry name" value="Resolvase, N-terminal catalytic domain"/>
    <property type="match status" value="1"/>
</dbReference>
<organism evidence="3 4">
    <name type="scientific">Metallumcola ferriviriculae</name>
    <dbReference type="NCBI Taxonomy" id="3039180"/>
    <lineage>
        <taxon>Bacteria</taxon>
        <taxon>Bacillati</taxon>
        <taxon>Bacillota</taxon>
        <taxon>Clostridia</taxon>
        <taxon>Neomoorellales</taxon>
        <taxon>Desulfitibacteraceae</taxon>
        <taxon>Metallumcola</taxon>
    </lineage>
</organism>
<dbReference type="GO" id="GO:0003677">
    <property type="term" value="F:DNA binding"/>
    <property type="evidence" value="ECO:0007669"/>
    <property type="project" value="InterPro"/>
</dbReference>
<evidence type="ECO:0000259" key="1">
    <source>
        <dbReference type="PROSITE" id="PS51736"/>
    </source>
</evidence>
<feature type="domain" description="Resolvase/invertase-type recombinase catalytic" evidence="1">
    <location>
        <begin position="20"/>
        <end position="167"/>
    </location>
</feature>
<gene>
    <name evidence="3" type="ORF">MFMK1_000805</name>
</gene>
<sequence length="475" mass="54115">MARTIRKIEPIKATIPVKKRVAAYARVSSGKDAMLHSISAQISYYSDYIQKQRGWEYAGVYADEAMTGTKDNRAEFQRLLSDCRNGKIDLVLTKSISRFARNTVTMLETVRELKSINVDVYFEKENIHSMSGDGELMLTILASFAQEESRSVSENCKWRIRKAFADGELVNLRFLYGYRIENGEIEIDAKQAEIVRMIFADYIGGMGCTLIAKKLSGMGVARPRGGTWNSERVAEIIKNEKYAGNALLQKKYVKDHLTKTLVRNKGMLPKYYAENTHPPIIDEITFQKAQGIMAKNRDSNAGKNDPKQYPFTSKIVCSKCGKNYNRKAACGRASWKCSTYLRYGKDSCHTKQIPEDILLSIAVEVLGLKEFDETVFEQKIKEIQAIDSNLLVFVFRDGRTVQKEWQNKSRSESWSEEARQQARERQLKYWKGGKLHVFSKSSKSYSGNSRTLCTDNCRNSSHKTGCRLRKGFNGQ</sequence>
<dbReference type="AlphaFoldDB" id="A0AAU0ULG1"/>
<dbReference type="GO" id="GO:0000150">
    <property type="term" value="F:DNA strand exchange activity"/>
    <property type="evidence" value="ECO:0007669"/>
    <property type="project" value="InterPro"/>
</dbReference>
<dbReference type="InterPro" id="IPR038109">
    <property type="entry name" value="DNA_bind_recomb_sf"/>
</dbReference>
<dbReference type="CDD" id="cd00338">
    <property type="entry name" value="Ser_Recombinase"/>
    <property type="match status" value="1"/>
</dbReference>
<accession>A0AAU0ULG1</accession>
<dbReference type="InterPro" id="IPR025827">
    <property type="entry name" value="Zn_ribbon_recom_dom"/>
</dbReference>
<dbReference type="KEGG" id="dbc:MFMK1_000805"/>